<feature type="region of interest" description="Disordered" evidence="1">
    <location>
        <begin position="134"/>
        <end position="293"/>
    </location>
</feature>
<dbReference type="AlphaFoldDB" id="Q6H4Y1"/>
<accession>Q6H4Y1</accession>
<feature type="compositionally biased region" description="Gly residues" evidence="1">
    <location>
        <begin position="224"/>
        <end position="239"/>
    </location>
</feature>
<reference evidence="2" key="1">
    <citation type="submission" date="2002-07" db="EMBL/GenBank/DDBJ databases">
        <title>Oryza sativa nipponbare(GA3) genomic DNA, chromosome 9, BAC clone:OJ1031_C12.</title>
        <authorList>
            <person name="Sasaki T."/>
            <person name="Matsumoto T."/>
            <person name="Hattori M."/>
            <person name="Sakaki Y."/>
            <person name="Katayose Y."/>
        </authorList>
    </citation>
    <scope>NUCLEOTIDE SEQUENCE</scope>
</reference>
<reference evidence="4" key="4">
    <citation type="journal article" date="2008" name="Nucleic Acids Res.">
        <title>The rice annotation project database (RAP-DB): 2008 update.</title>
        <authorList>
            <consortium name="The rice annotation project (RAP)"/>
        </authorList>
    </citation>
    <scope>GENOME REANNOTATION</scope>
    <source>
        <strain evidence="4">cv. Nipponbare</strain>
    </source>
</reference>
<feature type="compositionally biased region" description="Basic and acidic residues" evidence="1">
    <location>
        <begin position="270"/>
        <end position="280"/>
    </location>
</feature>
<protein>
    <submittedName>
        <fullName evidence="3">Uncharacterized protein</fullName>
    </submittedName>
</protein>
<proteinExistence type="predicted"/>
<dbReference type="EMBL" id="AP005788">
    <property type="protein sequence ID" value="BAD26218.1"/>
    <property type="molecule type" value="Genomic_DNA"/>
</dbReference>
<evidence type="ECO:0000313" key="3">
    <source>
        <dbReference type="EMBL" id="BAD26218.1"/>
    </source>
</evidence>
<feature type="region of interest" description="Disordered" evidence="1">
    <location>
        <begin position="1"/>
        <end position="121"/>
    </location>
</feature>
<dbReference type="Proteomes" id="UP000000763">
    <property type="component" value="Chromosome 9"/>
</dbReference>
<reference evidence="4" key="3">
    <citation type="journal article" date="2005" name="Nature">
        <title>The map-based sequence of the rice genome.</title>
        <authorList>
            <consortium name="International rice genome sequencing project (IRGSP)"/>
            <person name="Matsumoto T."/>
            <person name="Wu J."/>
            <person name="Kanamori H."/>
            <person name="Katayose Y."/>
            <person name="Fujisawa M."/>
            <person name="Namiki N."/>
            <person name="Mizuno H."/>
            <person name="Yamamoto K."/>
            <person name="Antonio B.A."/>
            <person name="Baba T."/>
            <person name="Sakata K."/>
            <person name="Nagamura Y."/>
            <person name="Aoki H."/>
            <person name="Arikawa K."/>
            <person name="Arita K."/>
            <person name="Bito T."/>
            <person name="Chiden Y."/>
            <person name="Fujitsuka N."/>
            <person name="Fukunaka R."/>
            <person name="Hamada M."/>
            <person name="Harada C."/>
            <person name="Hayashi A."/>
            <person name="Hijishita S."/>
            <person name="Honda M."/>
            <person name="Hosokawa S."/>
            <person name="Ichikawa Y."/>
            <person name="Idonuma A."/>
            <person name="Iijima M."/>
            <person name="Ikeda M."/>
            <person name="Ikeno M."/>
            <person name="Ito K."/>
            <person name="Ito S."/>
            <person name="Ito T."/>
            <person name="Ito Y."/>
            <person name="Ito Y."/>
            <person name="Iwabuchi A."/>
            <person name="Kamiya K."/>
            <person name="Karasawa W."/>
            <person name="Kurita K."/>
            <person name="Katagiri S."/>
            <person name="Kikuta A."/>
            <person name="Kobayashi H."/>
            <person name="Kobayashi N."/>
            <person name="Machita K."/>
            <person name="Maehara T."/>
            <person name="Masukawa M."/>
            <person name="Mizubayashi T."/>
            <person name="Mukai Y."/>
            <person name="Nagasaki H."/>
            <person name="Nagata Y."/>
            <person name="Naito S."/>
            <person name="Nakashima M."/>
            <person name="Nakama Y."/>
            <person name="Nakamichi Y."/>
            <person name="Nakamura M."/>
            <person name="Meguro A."/>
            <person name="Negishi M."/>
            <person name="Ohta I."/>
            <person name="Ohta T."/>
            <person name="Okamoto M."/>
            <person name="Ono N."/>
            <person name="Saji S."/>
            <person name="Sakaguchi M."/>
            <person name="Sakai K."/>
            <person name="Shibata M."/>
            <person name="Shimokawa T."/>
            <person name="Song J."/>
            <person name="Takazaki Y."/>
            <person name="Terasawa K."/>
            <person name="Tsugane M."/>
            <person name="Tsuji K."/>
            <person name="Ueda S."/>
            <person name="Waki K."/>
            <person name="Yamagata H."/>
            <person name="Yamamoto M."/>
            <person name="Yamamoto S."/>
            <person name="Yamane H."/>
            <person name="Yoshiki S."/>
            <person name="Yoshihara R."/>
            <person name="Yukawa K."/>
            <person name="Zhong H."/>
            <person name="Yano M."/>
            <person name="Yuan Q."/>
            <person name="Ouyang S."/>
            <person name="Liu J."/>
            <person name="Jones K.M."/>
            <person name="Gansberger K."/>
            <person name="Moffat K."/>
            <person name="Hill J."/>
            <person name="Bera J."/>
            <person name="Fadrosh D."/>
            <person name="Jin S."/>
            <person name="Johri S."/>
            <person name="Kim M."/>
            <person name="Overton L."/>
            <person name="Reardon M."/>
            <person name="Tsitrin T."/>
            <person name="Vuong H."/>
            <person name="Weaver B."/>
            <person name="Ciecko A."/>
            <person name="Tallon L."/>
            <person name="Jackson J."/>
            <person name="Pai G."/>
            <person name="Aken S.V."/>
            <person name="Utterback T."/>
            <person name="Reidmuller S."/>
            <person name="Feldblyum T."/>
            <person name="Hsiao J."/>
            <person name="Zismann V."/>
            <person name="Iobst S."/>
            <person name="de Vazeille A.R."/>
            <person name="Buell C.R."/>
            <person name="Ying K."/>
            <person name="Li Y."/>
            <person name="Lu T."/>
            <person name="Huang Y."/>
            <person name="Zhao Q."/>
            <person name="Feng Q."/>
            <person name="Zhang L."/>
            <person name="Zhu J."/>
            <person name="Weng Q."/>
            <person name="Mu J."/>
            <person name="Lu Y."/>
            <person name="Fan D."/>
            <person name="Liu Y."/>
            <person name="Guan J."/>
            <person name="Zhang Y."/>
            <person name="Yu S."/>
            <person name="Liu X."/>
            <person name="Zhang Y."/>
            <person name="Hong G."/>
            <person name="Han B."/>
            <person name="Choisne N."/>
            <person name="Demange N."/>
            <person name="Orjeda G."/>
            <person name="Samain S."/>
            <person name="Cattolico L."/>
            <person name="Pelletier E."/>
            <person name="Couloux A."/>
            <person name="Segurens B."/>
            <person name="Wincker P."/>
            <person name="D'Hont A."/>
            <person name="Scarpelli C."/>
            <person name="Weissenbach J."/>
            <person name="Salanoubat M."/>
            <person name="Quetier F."/>
            <person name="Yu Y."/>
            <person name="Kim H.R."/>
            <person name="Rambo T."/>
            <person name="Currie J."/>
            <person name="Collura K."/>
            <person name="Luo M."/>
            <person name="Yang T."/>
            <person name="Ammiraju J.S.S."/>
            <person name="Engler F."/>
            <person name="Soderlund C."/>
            <person name="Wing R.A."/>
            <person name="Palmer L.E."/>
            <person name="de la Bastide M."/>
            <person name="Spiegel L."/>
            <person name="Nascimento L."/>
            <person name="Zutavern T."/>
            <person name="O'Shaughnessy A."/>
            <person name="Dike S."/>
            <person name="Dedhia N."/>
            <person name="Preston R."/>
            <person name="Balija V."/>
            <person name="McCombie W.R."/>
            <person name="Chow T."/>
            <person name="Chen H."/>
            <person name="Chung M."/>
            <person name="Chen C."/>
            <person name="Shaw J."/>
            <person name="Wu H."/>
            <person name="Hsiao K."/>
            <person name="Chao Y."/>
            <person name="Chu M."/>
            <person name="Cheng C."/>
            <person name="Hour A."/>
            <person name="Lee P."/>
            <person name="Lin S."/>
            <person name="Lin Y."/>
            <person name="Liou J."/>
            <person name="Liu S."/>
            <person name="Hsing Y."/>
            <person name="Raghuvanshi S."/>
            <person name="Mohanty A."/>
            <person name="Bharti A.K."/>
            <person name="Gaur A."/>
            <person name="Gupta V."/>
            <person name="Kumar D."/>
            <person name="Ravi V."/>
            <person name="Vij S."/>
            <person name="Kapur A."/>
            <person name="Khurana P."/>
            <person name="Khurana P."/>
            <person name="Khurana J.P."/>
            <person name="Tyagi A.K."/>
            <person name="Gaikwad K."/>
            <person name="Singh A."/>
            <person name="Dalal V."/>
            <person name="Srivastava S."/>
            <person name="Dixit A."/>
            <person name="Pal A.K."/>
            <person name="Ghazi I.A."/>
            <person name="Yadav M."/>
            <person name="Pandit A."/>
            <person name="Bhargava A."/>
            <person name="Sureshbabu K."/>
            <person name="Batra K."/>
            <person name="Sharma T.R."/>
            <person name="Mohapatra T."/>
            <person name="Singh N.K."/>
            <person name="Messing J."/>
            <person name="Nelson A.B."/>
            <person name="Fuks G."/>
            <person name="Kavchok S."/>
            <person name="Keizer G."/>
            <person name="Linton E."/>
            <person name="Llaca V."/>
            <person name="Song R."/>
            <person name="Tanyolac B."/>
            <person name="Young S."/>
            <person name="Ho-Il K."/>
            <person name="Hahn J.H."/>
            <person name="Sangsakoo G."/>
            <person name="Vanavichit A."/>
            <person name="de Mattos Luiz.A.T."/>
            <person name="Zimmer P.D."/>
            <person name="Malone G."/>
            <person name="Dellagostin O."/>
            <person name="de Oliveira A.C."/>
            <person name="Bevan M."/>
            <person name="Bancroft I."/>
            <person name="Minx P."/>
            <person name="Cordum H."/>
            <person name="Wilson R."/>
            <person name="Cheng Z."/>
            <person name="Jin W."/>
            <person name="Jiang J."/>
            <person name="Leong S.A."/>
            <person name="Iwama H."/>
            <person name="Gojobori T."/>
            <person name="Itoh T."/>
            <person name="Niimura Y."/>
            <person name="Fujii Y."/>
            <person name="Habara T."/>
            <person name="Sakai H."/>
            <person name="Sato Y."/>
            <person name="Wilson G."/>
            <person name="Kumar K."/>
            <person name="McCouch S."/>
            <person name="Juretic N."/>
            <person name="Hoen D."/>
            <person name="Wright S."/>
            <person name="Bruskiewich R."/>
            <person name="Bureau T."/>
            <person name="Miyao A."/>
            <person name="Hirochika H."/>
            <person name="Nishikawa T."/>
            <person name="Kadowaki K."/>
            <person name="Sugiura M."/>
            <person name="Burr B."/>
            <person name="Sasaki T."/>
        </authorList>
    </citation>
    <scope>NUCLEOTIDE SEQUENCE [LARGE SCALE GENOMIC DNA]</scope>
    <source>
        <strain evidence="4">cv. Nipponbare</strain>
    </source>
</reference>
<feature type="compositionally biased region" description="Basic residues" evidence="1">
    <location>
        <begin position="59"/>
        <end position="89"/>
    </location>
</feature>
<name>Q6H4Y1_ORYSJ</name>
<feature type="compositionally biased region" description="Basic and acidic residues" evidence="1">
    <location>
        <begin position="20"/>
        <end position="40"/>
    </location>
</feature>
<evidence type="ECO:0000313" key="4">
    <source>
        <dbReference type="Proteomes" id="UP000000763"/>
    </source>
</evidence>
<dbReference type="EMBL" id="AP005547">
    <property type="protein sequence ID" value="BAD25936.1"/>
    <property type="molecule type" value="Genomic_DNA"/>
</dbReference>
<organism evidence="3 4">
    <name type="scientific">Oryza sativa subsp. japonica</name>
    <name type="common">Rice</name>
    <dbReference type="NCBI Taxonomy" id="39947"/>
    <lineage>
        <taxon>Eukaryota</taxon>
        <taxon>Viridiplantae</taxon>
        <taxon>Streptophyta</taxon>
        <taxon>Embryophyta</taxon>
        <taxon>Tracheophyta</taxon>
        <taxon>Spermatophyta</taxon>
        <taxon>Magnoliopsida</taxon>
        <taxon>Liliopsida</taxon>
        <taxon>Poales</taxon>
        <taxon>Poaceae</taxon>
        <taxon>BOP clade</taxon>
        <taxon>Oryzoideae</taxon>
        <taxon>Oryzeae</taxon>
        <taxon>Oryzinae</taxon>
        <taxon>Oryza</taxon>
        <taxon>Oryza sativa</taxon>
    </lineage>
</organism>
<evidence type="ECO:0000256" key="1">
    <source>
        <dbReference type="SAM" id="MobiDB-lite"/>
    </source>
</evidence>
<feature type="compositionally biased region" description="Basic residues" evidence="1">
    <location>
        <begin position="169"/>
        <end position="200"/>
    </location>
</feature>
<gene>
    <name evidence="2" type="ORF">OJ1031_C12.17</name>
    <name evidence="3" type="ORF">P0515A04.42</name>
</gene>
<feature type="compositionally biased region" description="Gly residues" evidence="1">
    <location>
        <begin position="140"/>
        <end position="150"/>
    </location>
</feature>
<sequence>MTSPTAAAARRSRRLGRRTLAGERRLDDANGGHQRVERDAANSPVTKTTAEEQRTAPATKKKRRKPSGRRRRRRSGGLRRRRRGGRGRRRPCEPDGGLPERQRRLERRRRTAGAAAATAKLGYTVLGLFQRREAKAKGATGRGDIGGPYKGVGRRRRRPTAAGDEKERLKIRRKERNPIRPRIHKFPNRIRRRFQRRKGRGDREDHLPSTNSAGEGKTWPNLEGDGGGSRLGFAGGGGARRTTTLTSGPHLSATARERRAAARRIGPAGPRERERGKERGFGPAFGPKPKEDF</sequence>
<evidence type="ECO:0000313" key="2">
    <source>
        <dbReference type="EMBL" id="BAD25936.1"/>
    </source>
</evidence>
<reference evidence="3" key="2">
    <citation type="submission" date="2002-09" db="EMBL/GenBank/DDBJ databases">
        <title>Oryza sativa nipponbare(GA3) genomic DNA, chromosome 9, PAC clone:P0515A04.</title>
        <authorList>
            <person name="Sasaki T."/>
            <person name="Matsumoto T."/>
            <person name="Hattori M."/>
            <person name="Sakaki Y."/>
            <person name="Katayose Y."/>
        </authorList>
    </citation>
    <scope>NUCLEOTIDE SEQUENCE</scope>
</reference>
<feature type="compositionally biased region" description="Basic and acidic residues" evidence="1">
    <location>
        <begin position="90"/>
        <end position="103"/>
    </location>
</feature>